<feature type="compositionally biased region" description="Basic and acidic residues" evidence="1">
    <location>
        <begin position="53"/>
        <end position="64"/>
    </location>
</feature>
<dbReference type="EMBL" id="RBXP01000016">
    <property type="protein sequence ID" value="RKT51227.1"/>
    <property type="molecule type" value="Genomic_DNA"/>
</dbReference>
<feature type="region of interest" description="Disordered" evidence="1">
    <location>
        <begin position="38"/>
        <end position="64"/>
    </location>
</feature>
<comment type="caution">
    <text evidence="2">The sequence shown here is derived from an EMBL/GenBank/DDBJ whole genome shotgun (WGS) entry which is preliminary data.</text>
</comment>
<keyword evidence="3" id="KW-1185">Reference proteome</keyword>
<dbReference type="Proteomes" id="UP000270626">
    <property type="component" value="Unassembled WGS sequence"/>
</dbReference>
<evidence type="ECO:0000256" key="1">
    <source>
        <dbReference type="SAM" id="MobiDB-lite"/>
    </source>
</evidence>
<protein>
    <submittedName>
        <fullName evidence="2">Uncharacterized protein</fullName>
    </submittedName>
</protein>
<reference evidence="2 3" key="1">
    <citation type="submission" date="2018-10" db="EMBL/GenBank/DDBJ databases">
        <title>Genomic Encyclopedia of Type Strains, Phase IV (KMG-IV): sequencing the most valuable type-strain genomes for metagenomic binning, comparative biology and taxonomic classification.</title>
        <authorList>
            <person name="Goeker M."/>
        </authorList>
    </citation>
    <scope>NUCLEOTIDE SEQUENCE [LARGE SCALE GENOMIC DNA]</scope>
    <source>
        <strain evidence="2 3">DSM 23841</strain>
    </source>
</reference>
<sequence>MTRMIGLFFITHGSYGDALAHGAGHVLELPMLLAAPTHRDQDLPTLPTRTRNGGRDGPIDLQDH</sequence>
<evidence type="ECO:0000313" key="2">
    <source>
        <dbReference type="EMBL" id="RKT51227.1"/>
    </source>
</evidence>
<proteinExistence type="predicted"/>
<evidence type="ECO:0000313" key="3">
    <source>
        <dbReference type="Proteomes" id="UP000270626"/>
    </source>
</evidence>
<gene>
    <name evidence="2" type="ORF">DFR40_2440</name>
</gene>
<accession>A0A495VRE2</accession>
<dbReference type="RefSeq" id="WP_245985675.1">
    <property type="nucleotide sequence ID" value="NZ_RBXP01000016.1"/>
</dbReference>
<dbReference type="AlphaFoldDB" id="A0A495VRE2"/>
<name>A0A495VRE2_9RHOO</name>
<organism evidence="2 3">
    <name type="scientific">Azonexus fungiphilus</name>
    <dbReference type="NCBI Taxonomy" id="146940"/>
    <lineage>
        <taxon>Bacteria</taxon>
        <taxon>Pseudomonadati</taxon>
        <taxon>Pseudomonadota</taxon>
        <taxon>Betaproteobacteria</taxon>
        <taxon>Rhodocyclales</taxon>
        <taxon>Azonexaceae</taxon>
        <taxon>Azonexus</taxon>
    </lineage>
</organism>